<keyword evidence="2" id="KW-1185">Reference proteome</keyword>
<gene>
    <name evidence="1" type="ORF">GCM10008908_00210</name>
</gene>
<evidence type="ECO:0000313" key="2">
    <source>
        <dbReference type="Proteomes" id="UP001501047"/>
    </source>
</evidence>
<dbReference type="EMBL" id="BAAACI010000001">
    <property type="protein sequence ID" value="GAA0764705.1"/>
    <property type="molecule type" value="Genomic_DNA"/>
</dbReference>
<proteinExistence type="predicted"/>
<dbReference type="Proteomes" id="UP001501047">
    <property type="component" value="Unassembled WGS sequence"/>
</dbReference>
<comment type="caution">
    <text evidence="1">The sequence shown here is derived from an EMBL/GenBank/DDBJ whole genome shotgun (WGS) entry which is preliminary data.</text>
</comment>
<reference evidence="2" key="1">
    <citation type="journal article" date="2019" name="Int. J. Syst. Evol. Microbiol.">
        <title>The Global Catalogue of Microorganisms (GCM) 10K type strain sequencing project: providing services to taxonomists for standard genome sequencing and annotation.</title>
        <authorList>
            <consortium name="The Broad Institute Genomics Platform"/>
            <consortium name="The Broad Institute Genome Sequencing Center for Infectious Disease"/>
            <person name="Wu L."/>
            <person name="Ma J."/>
        </authorList>
    </citation>
    <scope>NUCLEOTIDE SEQUENCE [LARGE SCALE GENOMIC DNA]</scope>
    <source>
        <strain evidence="2">JCM 1417</strain>
    </source>
</reference>
<name>A0ABP3VNV8_CLOSU</name>
<accession>A0ABP3VNV8</accession>
<organism evidence="1 2">
    <name type="scientific">Clostridium subterminale</name>
    <dbReference type="NCBI Taxonomy" id="1550"/>
    <lineage>
        <taxon>Bacteria</taxon>
        <taxon>Bacillati</taxon>
        <taxon>Bacillota</taxon>
        <taxon>Clostridia</taxon>
        <taxon>Eubacteriales</taxon>
        <taxon>Clostridiaceae</taxon>
        <taxon>Clostridium</taxon>
    </lineage>
</organism>
<protein>
    <submittedName>
        <fullName evidence="1">Uncharacterized protein</fullName>
    </submittedName>
</protein>
<evidence type="ECO:0000313" key="1">
    <source>
        <dbReference type="EMBL" id="GAA0764705.1"/>
    </source>
</evidence>
<sequence length="42" mass="4999">MIRIMATLLKADAGSVVYNINKVQQIICWTFFRNKLRLFLRI</sequence>